<keyword evidence="2" id="KW-1185">Reference proteome</keyword>
<name>A0ABN7HT74_9BURK</name>
<proteinExistence type="predicted"/>
<gene>
    <name evidence="1" type="ORF">LMG28140_02998</name>
</gene>
<sequence length="83" mass="8424">MAFRSGSRVEVGGERCISCGVVHAAGNQPFSLVTRAPNAGPGRSAEPGNARAEGIIRLSHLIPSCPCMALSAAWARSAAAPHG</sequence>
<evidence type="ECO:0000313" key="2">
    <source>
        <dbReference type="Proteomes" id="UP000598032"/>
    </source>
</evidence>
<comment type="caution">
    <text evidence="1">The sequence shown here is derived from an EMBL/GenBank/DDBJ whole genome shotgun (WGS) entry which is preliminary data.</text>
</comment>
<accession>A0ABN7HT74</accession>
<evidence type="ECO:0000313" key="1">
    <source>
        <dbReference type="EMBL" id="CAD6536009.1"/>
    </source>
</evidence>
<dbReference type="EMBL" id="CAJHCP010000006">
    <property type="protein sequence ID" value="CAD6536009.1"/>
    <property type="molecule type" value="Genomic_DNA"/>
</dbReference>
<protein>
    <submittedName>
        <fullName evidence="1">Uncharacterized protein</fullName>
    </submittedName>
</protein>
<organism evidence="1 2">
    <name type="scientific">Paraburkholderia metrosideri</name>
    <dbReference type="NCBI Taxonomy" id="580937"/>
    <lineage>
        <taxon>Bacteria</taxon>
        <taxon>Pseudomonadati</taxon>
        <taxon>Pseudomonadota</taxon>
        <taxon>Betaproteobacteria</taxon>
        <taxon>Burkholderiales</taxon>
        <taxon>Burkholderiaceae</taxon>
        <taxon>Paraburkholderia</taxon>
    </lineage>
</organism>
<dbReference type="Proteomes" id="UP000598032">
    <property type="component" value="Unassembled WGS sequence"/>
</dbReference>
<reference evidence="1 2" key="1">
    <citation type="submission" date="2020-10" db="EMBL/GenBank/DDBJ databases">
        <authorList>
            <person name="Peeters C."/>
        </authorList>
    </citation>
    <scope>NUCLEOTIDE SEQUENCE [LARGE SCALE GENOMIC DNA]</scope>
    <source>
        <strain evidence="1 2">LMG 28140</strain>
    </source>
</reference>